<name>X1G4Z6_9ZZZZ</name>
<comment type="caution">
    <text evidence="2">The sequence shown here is derived from an EMBL/GenBank/DDBJ whole genome shotgun (WGS) entry which is preliminary data.</text>
</comment>
<reference evidence="2" key="1">
    <citation type="journal article" date="2014" name="Front. Microbiol.">
        <title>High frequency of phylogenetically diverse reductive dehalogenase-homologous genes in deep subseafloor sedimentary metagenomes.</title>
        <authorList>
            <person name="Kawai M."/>
            <person name="Futagami T."/>
            <person name="Toyoda A."/>
            <person name="Takaki Y."/>
            <person name="Nishi S."/>
            <person name="Hori S."/>
            <person name="Arai W."/>
            <person name="Tsubouchi T."/>
            <person name="Morono Y."/>
            <person name="Uchiyama I."/>
            <person name="Ito T."/>
            <person name="Fujiyama A."/>
            <person name="Inagaki F."/>
            <person name="Takami H."/>
        </authorList>
    </citation>
    <scope>NUCLEOTIDE SEQUENCE</scope>
    <source>
        <strain evidence="2">Expedition CK06-06</strain>
    </source>
</reference>
<dbReference type="EMBL" id="BARU01005455">
    <property type="protein sequence ID" value="GAH36634.1"/>
    <property type="molecule type" value="Genomic_DNA"/>
</dbReference>
<evidence type="ECO:0000313" key="2">
    <source>
        <dbReference type="EMBL" id="GAH36634.1"/>
    </source>
</evidence>
<protein>
    <recommendedName>
        <fullName evidence="3">VUT family protein</fullName>
    </recommendedName>
</protein>
<proteinExistence type="predicted"/>
<keyword evidence="1" id="KW-0472">Membrane</keyword>
<feature type="transmembrane region" description="Helical" evidence="1">
    <location>
        <begin position="15"/>
        <end position="39"/>
    </location>
</feature>
<dbReference type="Pfam" id="PF02592">
    <property type="entry name" value="Vut_1"/>
    <property type="match status" value="1"/>
</dbReference>
<dbReference type="InterPro" id="IPR003744">
    <property type="entry name" value="YhhQ"/>
</dbReference>
<accession>X1G4Z6</accession>
<feature type="non-terminal residue" evidence="2">
    <location>
        <position position="104"/>
    </location>
</feature>
<feature type="transmembrane region" description="Helical" evidence="1">
    <location>
        <begin position="76"/>
        <end position="97"/>
    </location>
</feature>
<dbReference type="AlphaFoldDB" id="X1G4Z6"/>
<keyword evidence="1" id="KW-0812">Transmembrane</keyword>
<feature type="transmembrane region" description="Helical" evidence="1">
    <location>
        <begin position="45"/>
        <end position="64"/>
    </location>
</feature>
<gene>
    <name evidence="2" type="ORF">S03H2_10628</name>
</gene>
<sequence>MTLISGYIVRYQREAGFAVLLAFYVIYLATSQIAATRIVFFDLGFYKFAAPAAVFLYPFIAQAIDMINEVYGRKKTHLAIGIAFATQVLLVIFILLVKRLNSAP</sequence>
<organism evidence="2">
    <name type="scientific">marine sediment metagenome</name>
    <dbReference type="NCBI Taxonomy" id="412755"/>
    <lineage>
        <taxon>unclassified sequences</taxon>
        <taxon>metagenomes</taxon>
        <taxon>ecological metagenomes</taxon>
    </lineage>
</organism>
<evidence type="ECO:0000256" key="1">
    <source>
        <dbReference type="SAM" id="Phobius"/>
    </source>
</evidence>
<keyword evidence="1" id="KW-1133">Transmembrane helix</keyword>
<evidence type="ECO:0008006" key="3">
    <source>
        <dbReference type="Google" id="ProtNLM"/>
    </source>
</evidence>